<evidence type="ECO:0000256" key="4">
    <source>
        <dbReference type="ARBA" id="ARBA00022792"/>
    </source>
</evidence>
<dbReference type="Proteomes" id="UP000664169">
    <property type="component" value="Unassembled WGS sequence"/>
</dbReference>
<evidence type="ECO:0000259" key="12">
    <source>
        <dbReference type="Pfam" id="PF00675"/>
    </source>
</evidence>
<keyword evidence="5" id="KW-0809">Transit peptide</keyword>
<feature type="domain" description="Peptidase M16 N-terminal" evidence="12">
    <location>
        <begin position="50"/>
        <end position="192"/>
    </location>
</feature>
<dbReference type="Gene3D" id="3.30.830.10">
    <property type="entry name" value="Metalloenzyme, LuxS/M16 peptidase-like"/>
    <property type="match status" value="2"/>
</dbReference>
<keyword evidence="8" id="KW-0472">Membrane</keyword>
<dbReference type="OrthoDB" id="6369905at2759"/>
<dbReference type="InterPro" id="IPR011249">
    <property type="entry name" value="Metalloenz_LuxS/M16"/>
</dbReference>
<keyword evidence="15" id="KW-1185">Reference proteome</keyword>
<organism evidence="14 15">
    <name type="scientific">Gomphillus americanus</name>
    <dbReference type="NCBI Taxonomy" id="1940652"/>
    <lineage>
        <taxon>Eukaryota</taxon>
        <taxon>Fungi</taxon>
        <taxon>Dikarya</taxon>
        <taxon>Ascomycota</taxon>
        <taxon>Pezizomycotina</taxon>
        <taxon>Lecanoromycetes</taxon>
        <taxon>OSLEUM clade</taxon>
        <taxon>Ostropomycetidae</taxon>
        <taxon>Ostropales</taxon>
        <taxon>Graphidaceae</taxon>
        <taxon>Gomphilloideae</taxon>
        <taxon>Gomphillus</taxon>
    </lineage>
</organism>
<evidence type="ECO:0000256" key="5">
    <source>
        <dbReference type="ARBA" id="ARBA00022946"/>
    </source>
</evidence>
<evidence type="ECO:0000256" key="11">
    <source>
        <dbReference type="ARBA" id="ARBA00041372"/>
    </source>
</evidence>
<protein>
    <recommendedName>
        <fullName evidence="10">Cytochrome b-c1 complex subunit 2, mitochondrial</fullName>
    </recommendedName>
    <alternativeName>
        <fullName evidence="11">Core protein II</fullName>
    </alternativeName>
</protein>
<evidence type="ECO:0000313" key="14">
    <source>
        <dbReference type="EMBL" id="CAF9927856.1"/>
    </source>
</evidence>
<keyword evidence="2" id="KW-0813">Transport</keyword>
<accession>A0A8H3FNI0</accession>
<feature type="domain" description="Peptidase M16 C-terminal" evidence="13">
    <location>
        <begin position="202"/>
        <end position="381"/>
    </location>
</feature>
<comment type="similarity">
    <text evidence="9">Belongs to the peptidase M16 family. UQCRC2/QCR2 subfamily.</text>
</comment>
<name>A0A8H3FNI0_9LECA</name>
<evidence type="ECO:0000256" key="1">
    <source>
        <dbReference type="ARBA" id="ARBA00004443"/>
    </source>
</evidence>
<evidence type="ECO:0000259" key="13">
    <source>
        <dbReference type="Pfam" id="PF05193"/>
    </source>
</evidence>
<keyword evidence="4" id="KW-0999">Mitochondrion inner membrane</keyword>
<dbReference type="InterPro" id="IPR050361">
    <property type="entry name" value="MPP/UQCRC_Complex"/>
</dbReference>
<comment type="subcellular location">
    <subcellularLocation>
        <location evidence="1">Mitochondrion inner membrane</location>
        <topology evidence="1">Peripheral membrane protein</topology>
        <orientation evidence="1">Matrix side</orientation>
    </subcellularLocation>
</comment>
<dbReference type="AlphaFoldDB" id="A0A8H3FNI0"/>
<evidence type="ECO:0000256" key="8">
    <source>
        <dbReference type="ARBA" id="ARBA00023136"/>
    </source>
</evidence>
<keyword evidence="6" id="KW-0249">Electron transport</keyword>
<dbReference type="PANTHER" id="PTHR11851:SF209">
    <property type="entry name" value="CYTOCHROME B-C1 COMPLEX SUBUNIT 2, MITOCHONDRIAL"/>
    <property type="match status" value="1"/>
</dbReference>
<dbReference type="InterPro" id="IPR011765">
    <property type="entry name" value="Pept_M16_N"/>
</dbReference>
<keyword evidence="3" id="KW-0679">Respiratory chain</keyword>
<sequence>MLPNTGLIRSAQSGLRRQCLNTTIQHRGLAAAASGSFSYETGDASGVKFASRDIPGATTTLAVVARAGTRFQPYPGYSEALHKYAFKGTTRRSALRINREAELLGGQLFAYHTRENLVIGAKFLRDDLPYFTELLAEVVSQTRYTRHELEEEIVPAVQEERKKLLKDVHGMAVNSAHAIAFHRGLGEPLHQTSSVAVNKYINNEWIHDWASTAYAKSNYALVANGAQASEFSKWTKEFFSDAQIQTRQNAPSIDSTQSKYHGGEERIAHDGGNALVLAFPGSSSFTGGSWKPEIAVLASLLGGESSVKWAPGFSLLSKATEAFPGAHITTQSATYSDAGLLHVSVTGKATDVRSAGTEVVKAIKAVADGQISQEDFKKAVATARFRALETGQSTEAGILQTGAGLVHGGKAHQIDELGTSIGKVTESQLKTVAKTLLEGKATVSSVGDLNILPFAEEIGVQV</sequence>
<dbReference type="GO" id="GO:0046872">
    <property type="term" value="F:metal ion binding"/>
    <property type="evidence" value="ECO:0007669"/>
    <property type="project" value="InterPro"/>
</dbReference>
<evidence type="ECO:0000256" key="6">
    <source>
        <dbReference type="ARBA" id="ARBA00022982"/>
    </source>
</evidence>
<evidence type="ECO:0000256" key="3">
    <source>
        <dbReference type="ARBA" id="ARBA00022660"/>
    </source>
</evidence>
<dbReference type="EMBL" id="CAJPDQ010000028">
    <property type="protein sequence ID" value="CAF9927856.1"/>
    <property type="molecule type" value="Genomic_DNA"/>
</dbReference>
<evidence type="ECO:0000256" key="2">
    <source>
        <dbReference type="ARBA" id="ARBA00022448"/>
    </source>
</evidence>
<proteinExistence type="inferred from homology"/>
<keyword evidence="7" id="KW-0496">Mitochondrion</keyword>
<evidence type="ECO:0000256" key="10">
    <source>
        <dbReference type="ARBA" id="ARBA00040751"/>
    </source>
</evidence>
<dbReference type="Pfam" id="PF05193">
    <property type="entry name" value="Peptidase_M16_C"/>
    <property type="match status" value="1"/>
</dbReference>
<dbReference type="Pfam" id="PF00675">
    <property type="entry name" value="Peptidase_M16"/>
    <property type="match status" value="1"/>
</dbReference>
<dbReference type="InterPro" id="IPR007863">
    <property type="entry name" value="Peptidase_M16_C"/>
</dbReference>
<evidence type="ECO:0000313" key="15">
    <source>
        <dbReference type="Proteomes" id="UP000664169"/>
    </source>
</evidence>
<reference evidence="14" key="1">
    <citation type="submission" date="2021-03" db="EMBL/GenBank/DDBJ databases">
        <authorList>
            <person name="Tagirdzhanova G."/>
        </authorList>
    </citation>
    <scope>NUCLEOTIDE SEQUENCE</scope>
</reference>
<dbReference type="PANTHER" id="PTHR11851">
    <property type="entry name" value="METALLOPROTEASE"/>
    <property type="match status" value="1"/>
</dbReference>
<dbReference type="GO" id="GO:0005743">
    <property type="term" value="C:mitochondrial inner membrane"/>
    <property type="evidence" value="ECO:0007669"/>
    <property type="project" value="UniProtKB-SubCell"/>
</dbReference>
<evidence type="ECO:0000256" key="7">
    <source>
        <dbReference type="ARBA" id="ARBA00023128"/>
    </source>
</evidence>
<evidence type="ECO:0000256" key="9">
    <source>
        <dbReference type="ARBA" id="ARBA00038146"/>
    </source>
</evidence>
<comment type="caution">
    <text evidence="14">The sequence shown here is derived from an EMBL/GenBank/DDBJ whole genome shotgun (WGS) entry which is preliminary data.</text>
</comment>
<dbReference type="SUPFAM" id="SSF63411">
    <property type="entry name" value="LuxS/MPP-like metallohydrolase"/>
    <property type="match status" value="2"/>
</dbReference>
<gene>
    <name evidence="14" type="ORF">GOMPHAMPRED_004529</name>
</gene>